<sequence length="107" mass="12058">MINFAHGNGWGSNGFGHMDGFGHMNGFGGGIFGWIMILLFAALVITGIVYLIKNMKNDSDNSRKNNNYRQIKNNYQKEDSAVNIARERYAKGEISKEELDKILNDLK</sequence>
<dbReference type="GeneID" id="57013527"/>
<proteinExistence type="predicted"/>
<keyword evidence="1" id="KW-0812">Transmembrane</keyword>
<keyword evidence="1" id="KW-1133">Transmembrane helix</keyword>
<organism evidence="2 3">
    <name type="scientific">Halanaerobium congolense</name>
    <dbReference type="NCBI Taxonomy" id="54121"/>
    <lineage>
        <taxon>Bacteria</taxon>
        <taxon>Bacillati</taxon>
        <taxon>Bacillota</taxon>
        <taxon>Clostridia</taxon>
        <taxon>Halanaerobiales</taxon>
        <taxon>Halanaerobiaceae</taxon>
        <taxon>Halanaerobium</taxon>
    </lineage>
</organism>
<accession>A0A4R8G6F3</accession>
<dbReference type="RefSeq" id="WP_133960319.1">
    <property type="nucleotide sequence ID" value="NZ_SOEF01000032.1"/>
</dbReference>
<comment type="caution">
    <text evidence="2">The sequence shown here is derived from an EMBL/GenBank/DDBJ whole genome shotgun (WGS) entry which is preliminary data.</text>
</comment>
<dbReference type="EMBL" id="SOEF01000032">
    <property type="protein sequence ID" value="TDX39333.1"/>
    <property type="molecule type" value="Genomic_DNA"/>
</dbReference>
<name>A0A4R8G6F3_9FIRM</name>
<evidence type="ECO:0000256" key="1">
    <source>
        <dbReference type="SAM" id="Phobius"/>
    </source>
</evidence>
<evidence type="ECO:0000313" key="2">
    <source>
        <dbReference type="EMBL" id="TDX39333.1"/>
    </source>
</evidence>
<gene>
    <name evidence="2" type="ORF">C7954_1322</name>
</gene>
<protein>
    <submittedName>
        <fullName evidence="2">Putative membrane protein</fullName>
    </submittedName>
</protein>
<dbReference type="AlphaFoldDB" id="A0A4R8G6F3"/>
<evidence type="ECO:0000313" key="3">
    <source>
        <dbReference type="Proteomes" id="UP000295472"/>
    </source>
</evidence>
<feature type="transmembrane region" description="Helical" evidence="1">
    <location>
        <begin position="31"/>
        <end position="52"/>
    </location>
</feature>
<keyword evidence="1" id="KW-0472">Membrane</keyword>
<reference evidence="2 3" key="1">
    <citation type="submission" date="2019-03" db="EMBL/GenBank/DDBJ databases">
        <title>Subsurface microbial communities from deep shales in Ohio and West Virginia, USA.</title>
        <authorList>
            <person name="Wrighton K."/>
        </authorList>
    </citation>
    <scope>NUCLEOTIDE SEQUENCE [LARGE SCALE GENOMIC DNA]</scope>
    <source>
        <strain evidence="2 3">DSMZ 11287</strain>
    </source>
</reference>
<dbReference type="Proteomes" id="UP000295472">
    <property type="component" value="Unassembled WGS sequence"/>
</dbReference>